<evidence type="ECO:0000313" key="9">
    <source>
        <dbReference type="EMBL" id="GGC72346.1"/>
    </source>
</evidence>
<name>A0A916UG57_9SPHI</name>
<accession>A0A916UG57</accession>
<evidence type="ECO:0000256" key="3">
    <source>
        <dbReference type="ARBA" id="ARBA00022448"/>
    </source>
</evidence>
<dbReference type="AlphaFoldDB" id="A0A916UG57"/>
<evidence type="ECO:0000256" key="2">
    <source>
        <dbReference type="ARBA" id="ARBA00005658"/>
    </source>
</evidence>
<feature type="transmembrane region" description="Helical" evidence="8">
    <location>
        <begin position="144"/>
        <end position="167"/>
    </location>
</feature>
<comment type="subcellular location">
    <subcellularLocation>
        <location evidence="1">Cell membrane</location>
        <topology evidence="1">Multi-pass membrane protein</topology>
    </subcellularLocation>
</comment>
<organism evidence="9 10">
    <name type="scientific">Pedobacter quisquiliarum</name>
    <dbReference type="NCBI Taxonomy" id="1834438"/>
    <lineage>
        <taxon>Bacteria</taxon>
        <taxon>Pseudomonadati</taxon>
        <taxon>Bacteroidota</taxon>
        <taxon>Sphingobacteriia</taxon>
        <taxon>Sphingobacteriales</taxon>
        <taxon>Sphingobacteriaceae</taxon>
        <taxon>Pedobacter</taxon>
    </lineage>
</organism>
<evidence type="ECO:0000256" key="5">
    <source>
        <dbReference type="ARBA" id="ARBA00022692"/>
    </source>
</evidence>
<dbReference type="PANTHER" id="PTHR30047">
    <property type="entry name" value="HIGH-AFFINITY CHOLINE TRANSPORT PROTEIN-RELATED"/>
    <property type="match status" value="1"/>
</dbReference>
<feature type="transmembrane region" description="Helical" evidence="8">
    <location>
        <begin position="92"/>
        <end position="115"/>
    </location>
</feature>
<evidence type="ECO:0000256" key="4">
    <source>
        <dbReference type="ARBA" id="ARBA00022475"/>
    </source>
</evidence>
<feature type="transmembrane region" description="Helical" evidence="8">
    <location>
        <begin position="353"/>
        <end position="371"/>
    </location>
</feature>
<protein>
    <submittedName>
        <fullName evidence="9">Transporter</fullName>
    </submittedName>
</protein>
<feature type="transmembrane region" description="Helical" evidence="8">
    <location>
        <begin position="415"/>
        <end position="439"/>
    </location>
</feature>
<sequence length="674" mass="75814">MGALKTTWFTKSTFKKGIVVPSLIFILAITFVSSFFPQQAGLYLGVVQEWIFINLNWVYVWVVTIFVLFLLFLFFSKYGAIRLGDNDSEPEYSFFSWISMLFAAGMGIGLMYFGVAEPIGHFSDPTFAALDEVKRAKNAQLYTFFHWGIHAWAVYGVVGLSLAYFTYRYRLPLSLRSCFYPILKNRINGSAGDVIDTFALCSTFFGITTTLGFGVVQLNAGLVELGLMKEAGFSYQVAIVFVIMTVSIASATSGVNKGVKFLSQLNIILALAFLLFILICGPTVFLLGSLSEGIGYYLSQFFSLAFNTHAYEPETQQWFFNWTVLYWAWWISWSPYVGLFIAKISKGRTIREFIGAVLIIPTAFNFLWMTVLGNSATWLDRNSASGLLSSMANRADELLFKFLDLLPAPGISSTLAIFIIFVFFVTSADSGIYVMNNIATNNAMKSPKWQMVFWGVLLGLLSLVLLNAGGLESLQTMTLITALPFSIIMCMFCYSLVKGLVIDDIYYSRAYSHAANNWSGEFWRERLQRILSFKNREAVDGFMQDTVKVALEELAAAFNAKGVTAVVSTKERPTAIALTIKHEQLEDFTYGVRTESKIISEFLMNEENIPGVDGNKTYIPKTYFGDNRIGYNIEYFNKNEVIADALKQYERFIQLSSEVKNELFTDNTLRDPQA</sequence>
<reference evidence="9" key="1">
    <citation type="journal article" date="2014" name="Int. J. Syst. Evol. Microbiol.">
        <title>Complete genome sequence of Corynebacterium casei LMG S-19264T (=DSM 44701T), isolated from a smear-ripened cheese.</title>
        <authorList>
            <consortium name="US DOE Joint Genome Institute (JGI-PGF)"/>
            <person name="Walter F."/>
            <person name="Albersmeier A."/>
            <person name="Kalinowski J."/>
            <person name="Ruckert C."/>
        </authorList>
    </citation>
    <scope>NUCLEOTIDE SEQUENCE</scope>
    <source>
        <strain evidence="9">CGMCC 1.15343</strain>
    </source>
</reference>
<dbReference type="NCBIfam" id="TIGR00842">
    <property type="entry name" value="bcct"/>
    <property type="match status" value="1"/>
</dbReference>
<dbReference type="PROSITE" id="PS01303">
    <property type="entry name" value="BCCT"/>
    <property type="match status" value="1"/>
</dbReference>
<keyword evidence="10" id="KW-1185">Reference proteome</keyword>
<evidence type="ECO:0000256" key="7">
    <source>
        <dbReference type="ARBA" id="ARBA00023136"/>
    </source>
</evidence>
<feature type="transmembrane region" description="Helical" evidence="8">
    <location>
        <begin position="57"/>
        <end position="80"/>
    </location>
</feature>
<evidence type="ECO:0000256" key="1">
    <source>
        <dbReference type="ARBA" id="ARBA00004651"/>
    </source>
</evidence>
<dbReference type="GO" id="GO:0022857">
    <property type="term" value="F:transmembrane transporter activity"/>
    <property type="evidence" value="ECO:0007669"/>
    <property type="project" value="InterPro"/>
</dbReference>
<feature type="transmembrane region" description="Helical" evidence="8">
    <location>
        <begin position="477"/>
        <end position="497"/>
    </location>
</feature>
<feature type="transmembrane region" description="Helical" evidence="8">
    <location>
        <begin position="267"/>
        <end position="298"/>
    </location>
</feature>
<reference evidence="9" key="2">
    <citation type="submission" date="2020-09" db="EMBL/GenBank/DDBJ databases">
        <authorList>
            <person name="Sun Q."/>
            <person name="Zhou Y."/>
        </authorList>
    </citation>
    <scope>NUCLEOTIDE SEQUENCE</scope>
    <source>
        <strain evidence="9">CGMCC 1.15343</strain>
    </source>
</reference>
<keyword evidence="6 8" id="KW-1133">Transmembrane helix</keyword>
<feature type="transmembrane region" description="Helical" evidence="8">
    <location>
        <begin position="451"/>
        <end position="471"/>
    </location>
</feature>
<feature type="transmembrane region" description="Helical" evidence="8">
    <location>
        <begin position="18"/>
        <end position="37"/>
    </location>
</feature>
<keyword evidence="7 8" id="KW-0472">Membrane</keyword>
<evidence type="ECO:0000313" key="10">
    <source>
        <dbReference type="Proteomes" id="UP000651668"/>
    </source>
</evidence>
<feature type="transmembrane region" description="Helical" evidence="8">
    <location>
        <begin position="194"/>
        <end position="213"/>
    </location>
</feature>
<dbReference type="InterPro" id="IPR018093">
    <property type="entry name" value="BCCT_CS"/>
</dbReference>
<feature type="transmembrane region" description="Helical" evidence="8">
    <location>
        <begin position="233"/>
        <end position="255"/>
    </location>
</feature>
<evidence type="ECO:0000256" key="8">
    <source>
        <dbReference type="SAM" id="Phobius"/>
    </source>
</evidence>
<comment type="caution">
    <text evidence="9">The sequence shown here is derived from an EMBL/GenBank/DDBJ whole genome shotgun (WGS) entry which is preliminary data.</text>
</comment>
<dbReference type="RefSeq" id="WP_188627484.1">
    <property type="nucleotide sequence ID" value="NZ_BMIL01000009.1"/>
</dbReference>
<dbReference type="Proteomes" id="UP000651668">
    <property type="component" value="Unassembled WGS sequence"/>
</dbReference>
<proteinExistence type="inferred from homology"/>
<evidence type="ECO:0000256" key="6">
    <source>
        <dbReference type="ARBA" id="ARBA00022989"/>
    </source>
</evidence>
<dbReference type="Pfam" id="PF02028">
    <property type="entry name" value="BCCT"/>
    <property type="match status" value="1"/>
</dbReference>
<comment type="similarity">
    <text evidence="2">Belongs to the BCCT transporter (TC 2.A.15) family.</text>
</comment>
<keyword evidence="4" id="KW-1003">Cell membrane</keyword>
<dbReference type="PANTHER" id="PTHR30047:SF7">
    <property type="entry name" value="HIGH-AFFINITY CHOLINE TRANSPORT PROTEIN"/>
    <property type="match status" value="1"/>
</dbReference>
<gene>
    <name evidence="9" type="ORF">GCM10011387_27360</name>
</gene>
<dbReference type="EMBL" id="BMIL01000009">
    <property type="protein sequence ID" value="GGC72346.1"/>
    <property type="molecule type" value="Genomic_DNA"/>
</dbReference>
<feature type="transmembrane region" description="Helical" evidence="8">
    <location>
        <begin position="318"/>
        <end position="341"/>
    </location>
</feature>
<keyword evidence="5 8" id="KW-0812">Transmembrane</keyword>
<dbReference type="GO" id="GO:0005886">
    <property type="term" value="C:plasma membrane"/>
    <property type="evidence" value="ECO:0007669"/>
    <property type="project" value="UniProtKB-SubCell"/>
</dbReference>
<keyword evidence="3" id="KW-0813">Transport</keyword>
<dbReference type="InterPro" id="IPR000060">
    <property type="entry name" value="BCCT_transptr"/>
</dbReference>